<comment type="caution">
    <text evidence="2">The sequence shown here is derived from an EMBL/GenBank/DDBJ whole genome shotgun (WGS) entry which is preliminary data.</text>
</comment>
<protein>
    <submittedName>
        <fullName evidence="2">Pfam:DUF1790</fullName>
    </submittedName>
</protein>
<dbReference type="AlphaFoldDB" id="A0A9N8DQL3"/>
<evidence type="ECO:0000313" key="2">
    <source>
        <dbReference type="EMBL" id="CAB9506505.1"/>
    </source>
</evidence>
<reference evidence="2" key="1">
    <citation type="submission" date="2020-06" db="EMBL/GenBank/DDBJ databases">
        <authorList>
            <consortium name="Plant Systems Biology data submission"/>
        </authorList>
    </citation>
    <scope>NUCLEOTIDE SEQUENCE</scope>
    <source>
        <strain evidence="2">D6</strain>
    </source>
</reference>
<dbReference type="EMBL" id="CAICTM010000268">
    <property type="protein sequence ID" value="CAB9506505.1"/>
    <property type="molecule type" value="Genomic_DNA"/>
</dbReference>
<keyword evidence="3" id="KW-1185">Reference proteome</keyword>
<accession>A0A9N8DQL3</accession>
<feature type="region of interest" description="Disordered" evidence="1">
    <location>
        <begin position="272"/>
        <end position="301"/>
    </location>
</feature>
<proteinExistence type="predicted"/>
<feature type="region of interest" description="Disordered" evidence="1">
    <location>
        <begin position="30"/>
        <end position="119"/>
    </location>
</feature>
<feature type="compositionally biased region" description="Acidic residues" evidence="1">
    <location>
        <begin position="66"/>
        <end position="75"/>
    </location>
</feature>
<dbReference type="Proteomes" id="UP001153069">
    <property type="component" value="Unassembled WGS sequence"/>
</dbReference>
<organism evidence="2 3">
    <name type="scientific">Seminavis robusta</name>
    <dbReference type="NCBI Taxonomy" id="568900"/>
    <lineage>
        <taxon>Eukaryota</taxon>
        <taxon>Sar</taxon>
        <taxon>Stramenopiles</taxon>
        <taxon>Ochrophyta</taxon>
        <taxon>Bacillariophyta</taxon>
        <taxon>Bacillariophyceae</taxon>
        <taxon>Bacillariophycidae</taxon>
        <taxon>Naviculales</taxon>
        <taxon>Naviculaceae</taxon>
        <taxon>Seminavis</taxon>
    </lineage>
</organism>
<dbReference type="Pfam" id="PF10722">
    <property type="entry name" value="YbjN"/>
    <property type="match status" value="1"/>
</dbReference>
<dbReference type="InterPro" id="IPR019660">
    <property type="entry name" value="Put_sensory_transdc_reg_YbjN"/>
</dbReference>
<feature type="compositionally biased region" description="Acidic residues" evidence="1">
    <location>
        <begin position="272"/>
        <end position="294"/>
    </location>
</feature>
<dbReference type="OrthoDB" id="10386719at2759"/>
<gene>
    <name evidence="2" type="ORF">SEMRO_269_G103950.1</name>
</gene>
<name>A0A9N8DQL3_9STRA</name>
<evidence type="ECO:0000256" key="1">
    <source>
        <dbReference type="SAM" id="MobiDB-lite"/>
    </source>
</evidence>
<feature type="compositionally biased region" description="Basic and acidic residues" evidence="1">
    <location>
        <begin position="76"/>
        <end position="86"/>
    </location>
</feature>
<evidence type="ECO:0000313" key="3">
    <source>
        <dbReference type="Proteomes" id="UP001153069"/>
    </source>
</evidence>
<sequence length="301" mass="33754">MWEPIPMTKQAEIEYDGGLDMWEPIALEAPAKPVIGESRAPPSESETGEAPKEMSDPLVDAVSSETDSEPTTEDSDPPKEKGKTTEPTESCTDEDEDTREPISNEPVFPNPEQAVESPTGTGLLETIKTVMTPLGYQYNSPEEGNDPRLDYIVKTCGVTRQVMLFVNEETNVFQYYMGLPVYVPEDKRNDVAVYLTYVNYDTYMGSFEMNMDDGEIRFKNYYKLAEGDGLSTEMVQEVFDSSEERMETFFPGLMAILYTGKDPQEAFNDCFETGDEAEEEWGDEGGADDGEVEEDHTRLAQ</sequence>